<name>A0ABY6E1D8_9ACTN</name>
<feature type="compositionally biased region" description="Acidic residues" evidence="1">
    <location>
        <begin position="37"/>
        <end position="48"/>
    </location>
</feature>
<evidence type="ECO:0000313" key="3">
    <source>
        <dbReference type="Proteomes" id="UP001061298"/>
    </source>
</evidence>
<dbReference type="RefSeq" id="WP_263230490.1">
    <property type="nucleotide sequence ID" value="NZ_CP106793.1"/>
</dbReference>
<evidence type="ECO:0000256" key="1">
    <source>
        <dbReference type="SAM" id="MobiDB-lite"/>
    </source>
</evidence>
<dbReference type="Proteomes" id="UP001061298">
    <property type="component" value="Chromosome"/>
</dbReference>
<protein>
    <submittedName>
        <fullName evidence="2">Uncharacterized protein</fullName>
    </submittedName>
</protein>
<feature type="region of interest" description="Disordered" evidence="1">
    <location>
        <begin position="1"/>
        <end position="48"/>
    </location>
</feature>
<evidence type="ECO:0000313" key="2">
    <source>
        <dbReference type="EMBL" id="UXY20399.1"/>
    </source>
</evidence>
<gene>
    <name evidence="2" type="ORF">N8I84_18000</name>
</gene>
<sequence length="48" mass="5148">MPLFSALDGQPRCSTAASPPPTTKPFRAPDFGQDETWPIEDAEEPTSG</sequence>
<proteinExistence type="predicted"/>
<accession>A0ABY6E1D8</accession>
<dbReference type="EMBL" id="CP106793">
    <property type="protein sequence ID" value="UXY20399.1"/>
    <property type="molecule type" value="Genomic_DNA"/>
</dbReference>
<reference evidence="2" key="1">
    <citation type="submission" date="2022-10" db="EMBL/GenBank/DDBJ databases">
        <authorList>
            <person name="Mo P."/>
        </authorList>
    </citation>
    <scope>NUCLEOTIDE SEQUENCE</scope>
    <source>
        <strain evidence="2">HUAS 13-4</strain>
    </source>
</reference>
<keyword evidence="3" id="KW-1185">Reference proteome</keyword>
<organism evidence="2 3">
    <name type="scientific">Streptomyces cynarae</name>
    <dbReference type="NCBI Taxonomy" id="2981134"/>
    <lineage>
        <taxon>Bacteria</taxon>
        <taxon>Bacillati</taxon>
        <taxon>Actinomycetota</taxon>
        <taxon>Actinomycetes</taxon>
        <taxon>Kitasatosporales</taxon>
        <taxon>Streptomycetaceae</taxon>
        <taxon>Streptomyces</taxon>
    </lineage>
</organism>